<accession>A0ABV2HX02</accession>
<evidence type="ECO:0000259" key="2">
    <source>
        <dbReference type="SMART" id="SM00953"/>
    </source>
</evidence>
<dbReference type="RefSeq" id="WP_354416528.1">
    <property type="nucleotide sequence ID" value="NZ_JBEPLM010000009.1"/>
</dbReference>
<dbReference type="Proteomes" id="UP001549036">
    <property type="component" value="Unassembled WGS sequence"/>
</dbReference>
<feature type="region of interest" description="Disordered" evidence="1">
    <location>
        <begin position="1"/>
        <end position="20"/>
    </location>
</feature>
<organism evidence="3 4">
    <name type="scientific">Mesorhizobium shonense</name>
    <dbReference type="NCBI Taxonomy" id="1209948"/>
    <lineage>
        <taxon>Bacteria</taxon>
        <taxon>Pseudomonadati</taxon>
        <taxon>Pseudomonadota</taxon>
        <taxon>Alphaproteobacteria</taxon>
        <taxon>Hyphomicrobiales</taxon>
        <taxon>Phyllobacteriaceae</taxon>
        <taxon>Mesorhizobium</taxon>
    </lineage>
</organism>
<name>A0ABV2HX02_9HYPH</name>
<dbReference type="Pfam" id="PF08808">
    <property type="entry name" value="RES"/>
    <property type="match status" value="1"/>
</dbReference>
<gene>
    <name evidence="3" type="ORF">ABID26_004582</name>
</gene>
<evidence type="ECO:0000313" key="4">
    <source>
        <dbReference type="Proteomes" id="UP001549036"/>
    </source>
</evidence>
<evidence type="ECO:0000256" key="1">
    <source>
        <dbReference type="SAM" id="MobiDB-lite"/>
    </source>
</evidence>
<feature type="domain" description="RES" evidence="2">
    <location>
        <begin position="50"/>
        <end position="187"/>
    </location>
</feature>
<dbReference type="EMBL" id="JBEPLM010000009">
    <property type="protein sequence ID" value="MET3595170.1"/>
    <property type="molecule type" value="Genomic_DNA"/>
</dbReference>
<dbReference type="SMART" id="SM00953">
    <property type="entry name" value="RES"/>
    <property type="match status" value="1"/>
</dbReference>
<reference evidence="3 4" key="1">
    <citation type="submission" date="2024-06" db="EMBL/GenBank/DDBJ databases">
        <title>Genomic Encyclopedia of Type Strains, Phase IV (KMG-IV): sequencing the most valuable type-strain genomes for metagenomic binning, comparative biology and taxonomic classification.</title>
        <authorList>
            <person name="Goeker M."/>
        </authorList>
    </citation>
    <scope>NUCLEOTIDE SEQUENCE [LARGE SCALE GENOMIC DNA]</scope>
    <source>
        <strain evidence="3 4">DSM 29846</strain>
    </source>
</reference>
<sequence>MKSRKRTARRGPSGVAPPPPDWLGGISLPIEEIKAGQIFHRIHRSSFDPIFFGPGPDVPPTSRFDSASGRFGVLYCALSLRGALAETLLRNPQRLMVASTDIVSRSATSLISVRPLRVVRLHGAGLQMVGTDNAISTGPYEPCGLWSDALWDHKDQPDGLAYQSRHDSSEICLSLFQRANVRLSARETLPLSQILRTVADVLDIFGKSVSEPPE</sequence>
<protein>
    <recommendedName>
        <fullName evidence="2">RES domain-containing protein</fullName>
    </recommendedName>
</protein>
<comment type="caution">
    <text evidence="3">The sequence shown here is derived from an EMBL/GenBank/DDBJ whole genome shotgun (WGS) entry which is preliminary data.</text>
</comment>
<keyword evidence="4" id="KW-1185">Reference proteome</keyword>
<proteinExistence type="predicted"/>
<dbReference type="InterPro" id="IPR014914">
    <property type="entry name" value="RES_dom"/>
</dbReference>
<evidence type="ECO:0000313" key="3">
    <source>
        <dbReference type="EMBL" id="MET3595170.1"/>
    </source>
</evidence>